<dbReference type="Proteomes" id="UP000596248">
    <property type="component" value="Chromosome"/>
</dbReference>
<sequence length="196" mass="22499">MKKTVLLLLVLFIFGTVGYLYVTDDSADTPLLAIEQMRSEVGPVYQEIDMGDGKLIFFVRGNEPNQMIHAEYAKRTWKGWKWGYGGGHSLPDGKNPYIEHHWSSQYFYSTKDTPFDSPFPMLFGAIDDSAIQSIHIESGLTRDKFQAHVIENPKFPFRVWYLLIPVEQGVNFTLSARTNENKIVHVKEERNEPLSP</sequence>
<proteinExistence type="predicted"/>
<gene>
    <name evidence="1" type="ORF">JNE38_24825</name>
</gene>
<reference evidence="1 2" key="1">
    <citation type="submission" date="2021-01" db="EMBL/GenBank/DDBJ databases">
        <title>Identification of strong promoters based on the transcriptome of Brevibacillus choshinensis.</title>
        <authorList>
            <person name="Yao D."/>
            <person name="Zhang K."/>
            <person name="Wu J."/>
        </authorList>
    </citation>
    <scope>NUCLEOTIDE SEQUENCE [LARGE SCALE GENOMIC DNA]</scope>
    <source>
        <strain evidence="1 2">HPD31-SP3</strain>
    </source>
</reference>
<dbReference type="EMBL" id="CP069127">
    <property type="protein sequence ID" value="QRG66697.1"/>
    <property type="molecule type" value="Genomic_DNA"/>
</dbReference>
<keyword evidence="2" id="KW-1185">Reference proteome</keyword>
<organism evidence="1 2">
    <name type="scientific">Brevibacillus choshinensis</name>
    <dbReference type="NCBI Taxonomy" id="54911"/>
    <lineage>
        <taxon>Bacteria</taxon>
        <taxon>Bacillati</taxon>
        <taxon>Bacillota</taxon>
        <taxon>Bacilli</taxon>
        <taxon>Bacillales</taxon>
        <taxon>Paenibacillaceae</taxon>
        <taxon>Brevibacillus</taxon>
    </lineage>
</organism>
<accession>A0ABX7FN31</accession>
<name>A0ABX7FN31_BRECH</name>
<protein>
    <submittedName>
        <fullName evidence="1">Uncharacterized protein</fullName>
    </submittedName>
</protein>
<dbReference type="RefSeq" id="WP_203353762.1">
    <property type="nucleotide sequence ID" value="NZ_CP069127.1"/>
</dbReference>
<evidence type="ECO:0000313" key="2">
    <source>
        <dbReference type="Proteomes" id="UP000596248"/>
    </source>
</evidence>
<evidence type="ECO:0000313" key="1">
    <source>
        <dbReference type="EMBL" id="QRG66697.1"/>
    </source>
</evidence>